<dbReference type="GO" id="GO:0012505">
    <property type="term" value="C:endomembrane system"/>
    <property type="evidence" value="ECO:0007669"/>
    <property type="project" value="UniProtKB-SubCell"/>
</dbReference>
<dbReference type="InterPro" id="IPR003807">
    <property type="entry name" value="DUF202"/>
</dbReference>
<evidence type="ECO:0000313" key="8">
    <source>
        <dbReference type="EMBL" id="NYD69100.1"/>
    </source>
</evidence>
<comment type="caution">
    <text evidence="8">The sequence shown here is derived from an EMBL/GenBank/DDBJ whole genome shotgun (WGS) entry which is preliminary data.</text>
</comment>
<proteinExistence type="predicted"/>
<evidence type="ECO:0000256" key="1">
    <source>
        <dbReference type="ARBA" id="ARBA00004127"/>
    </source>
</evidence>
<evidence type="ECO:0000256" key="4">
    <source>
        <dbReference type="ARBA" id="ARBA00023136"/>
    </source>
</evidence>
<evidence type="ECO:0000256" key="6">
    <source>
        <dbReference type="SAM" id="Phobius"/>
    </source>
</evidence>
<name>A0A852SIH6_9MICO</name>
<keyword evidence="4 6" id="KW-0472">Membrane</keyword>
<reference evidence="8 9" key="1">
    <citation type="submission" date="2020-07" db="EMBL/GenBank/DDBJ databases">
        <title>Sequencing the genomes of 1000 actinobacteria strains.</title>
        <authorList>
            <person name="Klenk H.-P."/>
        </authorList>
    </citation>
    <scope>NUCLEOTIDE SEQUENCE [LARGE SCALE GENOMIC DNA]</scope>
    <source>
        <strain evidence="8 9">DSM 26474</strain>
    </source>
</reference>
<evidence type="ECO:0000256" key="2">
    <source>
        <dbReference type="ARBA" id="ARBA00022692"/>
    </source>
</evidence>
<feature type="domain" description="DUF202" evidence="7">
    <location>
        <begin position="34"/>
        <end position="101"/>
    </location>
</feature>
<feature type="transmembrane region" description="Helical" evidence="6">
    <location>
        <begin position="43"/>
        <end position="65"/>
    </location>
</feature>
<comment type="subcellular location">
    <subcellularLocation>
        <location evidence="1">Endomembrane system</location>
        <topology evidence="1">Multi-pass membrane protein</topology>
    </subcellularLocation>
</comment>
<protein>
    <submittedName>
        <fullName evidence="8">Putative membrane protein</fullName>
    </submittedName>
</protein>
<accession>A0A852SIH6</accession>
<keyword evidence="3 6" id="KW-1133">Transmembrane helix</keyword>
<sequence length="140" mass="14834">MSEASGEHGTLDEPGDDDRRPRAVYGVGHDPDVRFSLANERTALAWVRTGLSLVAGGVALTTLASFADLPWVIDVIALVACLAGGALALSALFSWRRAERALRLDQPLPAPAALPWLVLGVAVLALVLTFYAGFELARDL</sequence>
<dbReference type="Proteomes" id="UP000549913">
    <property type="component" value="Unassembled WGS sequence"/>
</dbReference>
<dbReference type="Pfam" id="PF02656">
    <property type="entry name" value="DUF202"/>
    <property type="match status" value="1"/>
</dbReference>
<feature type="region of interest" description="Disordered" evidence="5">
    <location>
        <begin position="1"/>
        <end position="23"/>
    </location>
</feature>
<keyword evidence="2 6" id="KW-0812">Transmembrane</keyword>
<feature type="compositionally biased region" description="Basic and acidic residues" evidence="5">
    <location>
        <begin position="1"/>
        <end position="21"/>
    </location>
</feature>
<gene>
    <name evidence="8" type="ORF">BJ984_000258</name>
</gene>
<evidence type="ECO:0000259" key="7">
    <source>
        <dbReference type="Pfam" id="PF02656"/>
    </source>
</evidence>
<keyword evidence="9" id="KW-1185">Reference proteome</keyword>
<feature type="transmembrane region" description="Helical" evidence="6">
    <location>
        <begin position="114"/>
        <end position="134"/>
    </location>
</feature>
<evidence type="ECO:0000256" key="3">
    <source>
        <dbReference type="ARBA" id="ARBA00022989"/>
    </source>
</evidence>
<evidence type="ECO:0000256" key="5">
    <source>
        <dbReference type="SAM" id="MobiDB-lite"/>
    </source>
</evidence>
<dbReference type="EMBL" id="JACCBM010000001">
    <property type="protein sequence ID" value="NYD69100.1"/>
    <property type="molecule type" value="Genomic_DNA"/>
</dbReference>
<evidence type="ECO:0000313" key="9">
    <source>
        <dbReference type="Proteomes" id="UP000549913"/>
    </source>
</evidence>
<organism evidence="8 9">
    <name type="scientific">Herbiconiux flava</name>
    <dbReference type="NCBI Taxonomy" id="881268"/>
    <lineage>
        <taxon>Bacteria</taxon>
        <taxon>Bacillati</taxon>
        <taxon>Actinomycetota</taxon>
        <taxon>Actinomycetes</taxon>
        <taxon>Micrococcales</taxon>
        <taxon>Microbacteriaceae</taxon>
        <taxon>Herbiconiux</taxon>
    </lineage>
</organism>
<dbReference type="AlphaFoldDB" id="A0A852SIH6"/>
<dbReference type="RefSeq" id="WP_271206347.1">
    <property type="nucleotide sequence ID" value="NZ_BSEW01000001.1"/>
</dbReference>
<feature type="transmembrane region" description="Helical" evidence="6">
    <location>
        <begin position="71"/>
        <end position="93"/>
    </location>
</feature>